<dbReference type="InterPro" id="IPR022417">
    <property type="entry name" value="Porphobilin_deaminase_N"/>
</dbReference>
<dbReference type="Proteomes" id="UP001158576">
    <property type="component" value="Chromosome 1"/>
</dbReference>
<dbReference type="Gene3D" id="3.30.160.40">
    <property type="entry name" value="Porphobilinogen deaminase, C-terminal domain"/>
    <property type="match status" value="1"/>
</dbReference>
<evidence type="ECO:0000256" key="1">
    <source>
        <dbReference type="ARBA" id="ARBA00001916"/>
    </source>
</evidence>
<accession>A0ABN7SPR0</accession>
<comment type="cofactor">
    <cofactor evidence="1">
        <name>dipyrromethane</name>
        <dbReference type="ChEBI" id="CHEBI:60342"/>
    </cofactor>
</comment>
<evidence type="ECO:0000256" key="8">
    <source>
        <dbReference type="SAM" id="MobiDB-lite"/>
    </source>
</evidence>
<comment type="similarity">
    <text evidence="3">Belongs to the HMBS family.</text>
</comment>
<feature type="domain" description="Porphobilinogen deaminase N-terminal" evidence="9">
    <location>
        <begin position="4"/>
        <end position="227"/>
    </location>
</feature>
<dbReference type="PANTHER" id="PTHR11557:SF0">
    <property type="entry name" value="PORPHOBILINOGEN DEAMINASE"/>
    <property type="match status" value="1"/>
</dbReference>
<evidence type="ECO:0000259" key="9">
    <source>
        <dbReference type="Pfam" id="PF01379"/>
    </source>
</evidence>
<evidence type="ECO:0000256" key="4">
    <source>
        <dbReference type="ARBA" id="ARBA00012655"/>
    </source>
</evidence>
<dbReference type="PRINTS" id="PR00151">
    <property type="entry name" value="PORPHBDMNASE"/>
</dbReference>
<evidence type="ECO:0000256" key="5">
    <source>
        <dbReference type="ARBA" id="ARBA00022679"/>
    </source>
</evidence>
<evidence type="ECO:0000256" key="3">
    <source>
        <dbReference type="ARBA" id="ARBA00005638"/>
    </source>
</evidence>
<keyword evidence="6" id="KW-0627">Porphyrin biosynthesis</keyword>
<evidence type="ECO:0000256" key="7">
    <source>
        <dbReference type="ARBA" id="ARBA00033064"/>
    </source>
</evidence>
<dbReference type="InterPro" id="IPR022419">
    <property type="entry name" value="Porphobilin_deaminase_cofac_BS"/>
</dbReference>
<dbReference type="Pfam" id="PF03900">
    <property type="entry name" value="Porphobil_deamC"/>
    <property type="match status" value="1"/>
</dbReference>
<evidence type="ECO:0000313" key="11">
    <source>
        <dbReference type="EMBL" id="CAG5105298.1"/>
    </source>
</evidence>
<comment type="pathway">
    <text evidence="2">Porphyrin-containing compound metabolism; protoporphyrin-IX biosynthesis; coproporphyrinogen-III from 5-aminolevulinate: step 2/4.</text>
</comment>
<evidence type="ECO:0000259" key="10">
    <source>
        <dbReference type="Pfam" id="PF03900"/>
    </source>
</evidence>
<feature type="region of interest" description="Disordered" evidence="8">
    <location>
        <begin position="345"/>
        <end position="379"/>
    </location>
</feature>
<dbReference type="InterPro" id="IPR000860">
    <property type="entry name" value="HemC"/>
</dbReference>
<reference evidence="11 12" key="1">
    <citation type="submission" date="2021-04" db="EMBL/GenBank/DDBJ databases">
        <authorList>
            <person name="Bliznina A."/>
        </authorList>
    </citation>
    <scope>NUCLEOTIDE SEQUENCE [LARGE SCALE GENOMIC DNA]</scope>
</reference>
<dbReference type="EC" id="2.5.1.61" evidence="4"/>
<dbReference type="PROSITE" id="PS00533">
    <property type="entry name" value="PORPHOBILINOGEN_DEAM"/>
    <property type="match status" value="1"/>
</dbReference>
<dbReference type="EMBL" id="OU015566">
    <property type="protein sequence ID" value="CAG5105298.1"/>
    <property type="molecule type" value="Genomic_DNA"/>
</dbReference>
<dbReference type="CDD" id="cd13645">
    <property type="entry name" value="PBP2_HuPBGD_like"/>
    <property type="match status" value="1"/>
</dbReference>
<dbReference type="NCBIfam" id="TIGR00212">
    <property type="entry name" value="hemC"/>
    <property type="match status" value="1"/>
</dbReference>
<feature type="domain" description="Porphobilinogen deaminase C-terminal" evidence="10">
    <location>
        <begin position="240"/>
        <end position="295"/>
    </location>
</feature>
<dbReference type="Pfam" id="PF01379">
    <property type="entry name" value="Porphobil_deam"/>
    <property type="match status" value="1"/>
</dbReference>
<dbReference type="SUPFAM" id="SSF54782">
    <property type="entry name" value="Porphobilinogen deaminase (hydroxymethylbilane synthase), C-terminal domain"/>
    <property type="match status" value="1"/>
</dbReference>
<dbReference type="PANTHER" id="PTHR11557">
    <property type="entry name" value="PORPHOBILINOGEN DEAMINASE"/>
    <property type="match status" value="1"/>
</dbReference>
<keyword evidence="5" id="KW-0808">Transferase</keyword>
<proteinExistence type="inferred from homology"/>
<organism evidence="11 12">
    <name type="scientific">Oikopleura dioica</name>
    <name type="common">Tunicate</name>
    <dbReference type="NCBI Taxonomy" id="34765"/>
    <lineage>
        <taxon>Eukaryota</taxon>
        <taxon>Metazoa</taxon>
        <taxon>Chordata</taxon>
        <taxon>Tunicata</taxon>
        <taxon>Appendicularia</taxon>
        <taxon>Copelata</taxon>
        <taxon>Oikopleuridae</taxon>
        <taxon>Oikopleura</taxon>
    </lineage>
</organism>
<dbReference type="InterPro" id="IPR022418">
    <property type="entry name" value="Porphobilinogen_deaminase_C"/>
</dbReference>
<dbReference type="Gene3D" id="3.40.190.10">
    <property type="entry name" value="Periplasmic binding protein-like II"/>
    <property type="match status" value="2"/>
</dbReference>
<evidence type="ECO:0000256" key="6">
    <source>
        <dbReference type="ARBA" id="ARBA00023244"/>
    </source>
</evidence>
<evidence type="ECO:0000313" key="12">
    <source>
        <dbReference type="Proteomes" id="UP001158576"/>
    </source>
</evidence>
<name>A0ABN7SPR0_OIKDI</name>
<dbReference type="InterPro" id="IPR036803">
    <property type="entry name" value="Porphobilinogen_deaminase_C_sf"/>
</dbReference>
<keyword evidence="12" id="KW-1185">Reference proteome</keyword>
<dbReference type="SUPFAM" id="SSF53850">
    <property type="entry name" value="Periplasmic binding protein-like II"/>
    <property type="match status" value="1"/>
</dbReference>
<gene>
    <name evidence="11" type="ORF">OKIOD_LOCUS10767</name>
</gene>
<evidence type="ECO:0000256" key="2">
    <source>
        <dbReference type="ARBA" id="ARBA00004735"/>
    </source>
</evidence>
<sequence length="379" mass="41579">MKLVAGSRKSELAMLQTNFVKALLQKANPELEIDIEGIVTKGDKVLDVALSKIGEKSLFTKELEIALQEGKVQFLVHSLKDMPTTLPEGMVLSTILERESPLDAVVIRKDLADKGIKSLDQLEKTALIGSSSLRRKAQLKRKYPDFKIESVRGNLNTRLKKLDNVDKSYEKEYSALILARAGLERMARQNDAFVGRLSETLEPSTCLYAVGQGALAIETMATDEKTIELLSSLSHEETTLRVVAERSFMKTLNGGCSAPVATESNITKDNVLELTGGVFSLDGSEAIVKTESVNLCPEKMAKVEYPSDFVGIVPCKIEKSKMYLAMKLGRELAEKLQKEGAMKILEEAREANQDPAPNSSPKKSCPLPAAKDFVKSLTS</sequence>
<protein>
    <recommendedName>
        <fullName evidence="4">hydroxymethylbilane synthase</fullName>
        <ecNumber evidence="4">2.5.1.61</ecNumber>
    </recommendedName>
    <alternativeName>
        <fullName evidence="7">Hydroxymethylbilane synthase</fullName>
    </alternativeName>
</protein>
<dbReference type="HAMAP" id="MF_00260">
    <property type="entry name" value="Porphobil_deam"/>
    <property type="match status" value="1"/>
</dbReference>